<name>A0A9D4YRK7_RHISA</name>
<comment type="caution">
    <text evidence="1">The sequence shown here is derived from an EMBL/GenBank/DDBJ whole genome shotgun (WGS) entry which is preliminary data.</text>
</comment>
<proteinExistence type="predicted"/>
<reference evidence="1" key="2">
    <citation type="submission" date="2021-09" db="EMBL/GenBank/DDBJ databases">
        <authorList>
            <person name="Jia N."/>
            <person name="Wang J."/>
            <person name="Shi W."/>
            <person name="Du L."/>
            <person name="Sun Y."/>
            <person name="Zhan W."/>
            <person name="Jiang J."/>
            <person name="Wang Q."/>
            <person name="Zhang B."/>
            <person name="Ji P."/>
            <person name="Sakyi L.B."/>
            <person name="Cui X."/>
            <person name="Yuan T."/>
            <person name="Jiang B."/>
            <person name="Yang W."/>
            <person name="Lam T.T.-Y."/>
            <person name="Chang Q."/>
            <person name="Ding S."/>
            <person name="Wang X."/>
            <person name="Zhu J."/>
            <person name="Ruan X."/>
            <person name="Zhao L."/>
            <person name="Wei J."/>
            <person name="Que T."/>
            <person name="Du C."/>
            <person name="Cheng J."/>
            <person name="Dai P."/>
            <person name="Han X."/>
            <person name="Huang E."/>
            <person name="Gao Y."/>
            <person name="Liu J."/>
            <person name="Shao H."/>
            <person name="Ye R."/>
            <person name="Li L."/>
            <person name="Wei W."/>
            <person name="Wang X."/>
            <person name="Wang C."/>
            <person name="Huo Q."/>
            <person name="Li W."/>
            <person name="Guo W."/>
            <person name="Chen H."/>
            <person name="Chen S."/>
            <person name="Zhou L."/>
            <person name="Zhou L."/>
            <person name="Ni X."/>
            <person name="Tian J."/>
            <person name="Zhou Y."/>
            <person name="Sheng Y."/>
            <person name="Liu T."/>
            <person name="Pan Y."/>
            <person name="Xia L."/>
            <person name="Li J."/>
            <person name="Zhao F."/>
            <person name="Cao W."/>
        </authorList>
    </citation>
    <scope>NUCLEOTIDE SEQUENCE</scope>
    <source>
        <strain evidence="1">Rsan-2018</strain>
        <tissue evidence="1">Larvae</tissue>
    </source>
</reference>
<evidence type="ECO:0000313" key="2">
    <source>
        <dbReference type="Proteomes" id="UP000821837"/>
    </source>
</evidence>
<dbReference type="EMBL" id="JABSTV010000704">
    <property type="protein sequence ID" value="KAH7985833.1"/>
    <property type="molecule type" value="Genomic_DNA"/>
</dbReference>
<evidence type="ECO:0000313" key="1">
    <source>
        <dbReference type="EMBL" id="KAH7985833.1"/>
    </source>
</evidence>
<keyword evidence="2" id="KW-1185">Reference proteome</keyword>
<organism evidence="1 2">
    <name type="scientific">Rhipicephalus sanguineus</name>
    <name type="common">Brown dog tick</name>
    <name type="synonym">Ixodes sanguineus</name>
    <dbReference type="NCBI Taxonomy" id="34632"/>
    <lineage>
        <taxon>Eukaryota</taxon>
        <taxon>Metazoa</taxon>
        <taxon>Ecdysozoa</taxon>
        <taxon>Arthropoda</taxon>
        <taxon>Chelicerata</taxon>
        <taxon>Arachnida</taxon>
        <taxon>Acari</taxon>
        <taxon>Parasitiformes</taxon>
        <taxon>Ixodida</taxon>
        <taxon>Ixodoidea</taxon>
        <taxon>Ixodidae</taxon>
        <taxon>Rhipicephalinae</taxon>
        <taxon>Rhipicephalus</taxon>
        <taxon>Rhipicephalus</taxon>
    </lineage>
</organism>
<protein>
    <submittedName>
        <fullName evidence="1">Uncharacterized protein</fullName>
    </submittedName>
</protein>
<reference evidence="1" key="1">
    <citation type="journal article" date="2020" name="Cell">
        <title>Large-Scale Comparative Analyses of Tick Genomes Elucidate Their Genetic Diversity and Vector Capacities.</title>
        <authorList>
            <consortium name="Tick Genome and Microbiome Consortium (TIGMIC)"/>
            <person name="Jia N."/>
            <person name="Wang J."/>
            <person name="Shi W."/>
            <person name="Du L."/>
            <person name="Sun Y."/>
            <person name="Zhan W."/>
            <person name="Jiang J.F."/>
            <person name="Wang Q."/>
            <person name="Zhang B."/>
            <person name="Ji P."/>
            <person name="Bell-Sakyi L."/>
            <person name="Cui X.M."/>
            <person name="Yuan T.T."/>
            <person name="Jiang B.G."/>
            <person name="Yang W.F."/>
            <person name="Lam T.T."/>
            <person name="Chang Q.C."/>
            <person name="Ding S.J."/>
            <person name="Wang X.J."/>
            <person name="Zhu J.G."/>
            <person name="Ruan X.D."/>
            <person name="Zhao L."/>
            <person name="Wei J.T."/>
            <person name="Ye R.Z."/>
            <person name="Que T.C."/>
            <person name="Du C.H."/>
            <person name="Zhou Y.H."/>
            <person name="Cheng J.X."/>
            <person name="Dai P.F."/>
            <person name="Guo W.B."/>
            <person name="Han X.H."/>
            <person name="Huang E.J."/>
            <person name="Li L.F."/>
            <person name="Wei W."/>
            <person name="Gao Y.C."/>
            <person name="Liu J.Z."/>
            <person name="Shao H.Z."/>
            <person name="Wang X."/>
            <person name="Wang C.C."/>
            <person name="Yang T.C."/>
            <person name="Huo Q.B."/>
            <person name="Li W."/>
            <person name="Chen H.Y."/>
            <person name="Chen S.E."/>
            <person name="Zhou L.G."/>
            <person name="Ni X.B."/>
            <person name="Tian J.H."/>
            <person name="Sheng Y."/>
            <person name="Liu T."/>
            <person name="Pan Y.S."/>
            <person name="Xia L.Y."/>
            <person name="Li J."/>
            <person name="Zhao F."/>
            <person name="Cao W.C."/>
        </authorList>
    </citation>
    <scope>NUCLEOTIDE SEQUENCE</scope>
    <source>
        <strain evidence="1">Rsan-2018</strain>
    </source>
</reference>
<dbReference type="AlphaFoldDB" id="A0A9D4YRK7"/>
<sequence length="87" mass="9718">MRPLWGITLGYVILECCEIRPPAGTAVLPIALGSSVEGGELRKVVEVAKRRLEYWWRRGALRVEWQVGFVISAVKQVNKALETVSLP</sequence>
<dbReference type="Proteomes" id="UP000821837">
    <property type="component" value="Unassembled WGS sequence"/>
</dbReference>
<gene>
    <name evidence="1" type="ORF">HPB52_025378</name>
</gene>
<accession>A0A9D4YRK7</accession>